<dbReference type="Gene3D" id="3.40.50.1820">
    <property type="entry name" value="alpha/beta hydrolase"/>
    <property type="match status" value="1"/>
</dbReference>
<name>A0ABR0SQD3_9HYPO</name>
<gene>
    <name evidence="3" type="ORF">PT974_04801</name>
</gene>
<keyword evidence="4" id="KW-1185">Reference proteome</keyword>
<evidence type="ECO:0000313" key="4">
    <source>
        <dbReference type="Proteomes" id="UP001338125"/>
    </source>
</evidence>
<dbReference type="Pfam" id="PF02230">
    <property type="entry name" value="Abhydrolase_2"/>
    <property type="match status" value="1"/>
</dbReference>
<dbReference type="Proteomes" id="UP001338125">
    <property type="component" value="Unassembled WGS sequence"/>
</dbReference>
<dbReference type="SUPFAM" id="SSF53474">
    <property type="entry name" value="alpha/beta-Hydrolases"/>
    <property type="match status" value="1"/>
</dbReference>
<dbReference type="InterPro" id="IPR029058">
    <property type="entry name" value="AB_hydrolase_fold"/>
</dbReference>
<protein>
    <submittedName>
        <fullName evidence="3">Acyl-protein thioesterase 1-like protein</fullName>
    </submittedName>
</protein>
<organism evidence="3 4">
    <name type="scientific">Cladobotryum mycophilum</name>
    <dbReference type="NCBI Taxonomy" id="491253"/>
    <lineage>
        <taxon>Eukaryota</taxon>
        <taxon>Fungi</taxon>
        <taxon>Dikarya</taxon>
        <taxon>Ascomycota</taxon>
        <taxon>Pezizomycotina</taxon>
        <taxon>Sordariomycetes</taxon>
        <taxon>Hypocreomycetidae</taxon>
        <taxon>Hypocreales</taxon>
        <taxon>Hypocreaceae</taxon>
        <taxon>Cladobotryum</taxon>
    </lineage>
</organism>
<dbReference type="EMBL" id="JAVFKD010000010">
    <property type="protein sequence ID" value="KAK5994328.1"/>
    <property type="molecule type" value="Genomic_DNA"/>
</dbReference>
<sequence>MKVESTKEFTIIIPANHTHTVVFLHGRGDNAKNFYESLHLSGDSQGRTLFDAFPTFKWVFPQAPTREAVSNGSKLSQWFDVYNVQNFAMHEELQAVGLKEVVPAIRRILANEASTLGGRWDRVVLAGISMGAATSVHMLFNLNVPPEFGGLAAFMGFSCRCPFYGRTLPQMRDVLGLEHVPAHNEVLRNTPMLLEHCTDDALVRVENGRLLRDTLRAFGATVDWIEYPNGGHWFNSPSGMDTAVEFLNRHVLKQMKQPQSTYDAMDSS</sequence>
<reference evidence="3 4" key="1">
    <citation type="submission" date="2024-01" db="EMBL/GenBank/DDBJ databases">
        <title>Complete genome of Cladobotryum mycophilum ATHUM6906.</title>
        <authorList>
            <person name="Christinaki A.C."/>
            <person name="Myridakis A.I."/>
            <person name="Kouvelis V.N."/>
        </authorList>
    </citation>
    <scope>NUCLEOTIDE SEQUENCE [LARGE SCALE GENOMIC DNA]</scope>
    <source>
        <strain evidence="3 4">ATHUM6906</strain>
    </source>
</reference>
<dbReference type="PANTHER" id="PTHR10655:SF63">
    <property type="entry name" value="PHOSPHOLIPASE_CARBOXYLESTERASE_THIOESTERASE DOMAIN-CONTAINING PROTEIN"/>
    <property type="match status" value="1"/>
</dbReference>
<accession>A0ABR0SQD3</accession>
<evidence type="ECO:0000256" key="1">
    <source>
        <dbReference type="ARBA" id="ARBA00006499"/>
    </source>
</evidence>
<evidence type="ECO:0000313" key="3">
    <source>
        <dbReference type="EMBL" id="KAK5994328.1"/>
    </source>
</evidence>
<comment type="similarity">
    <text evidence="1">Belongs to the AB hydrolase superfamily. AB hydrolase 2 family.</text>
</comment>
<dbReference type="InterPro" id="IPR050565">
    <property type="entry name" value="LYPA1-2/EST-like"/>
</dbReference>
<dbReference type="PANTHER" id="PTHR10655">
    <property type="entry name" value="LYSOPHOSPHOLIPASE-RELATED"/>
    <property type="match status" value="1"/>
</dbReference>
<comment type="caution">
    <text evidence="3">The sequence shown here is derived from an EMBL/GenBank/DDBJ whole genome shotgun (WGS) entry which is preliminary data.</text>
</comment>
<feature type="domain" description="Phospholipase/carboxylesterase/thioesterase" evidence="2">
    <location>
        <begin position="16"/>
        <end position="250"/>
    </location>
</feature>
<evidence type="ECO:0000259" key="2">
    <source>
        <dbReference type="Pfam" id="PF02230"/>
    </source>
</evidence>
<proteinExistence type="inferred from homology"/>
<dbReference type="InterPro" id="IPR003140">
    <property type="entry name" value="PLipase/COase/thioEstase"/>
</dbReference>